<protein>
    <submittedName>
        <fullName evidence="5">La domain-containing protein</fullName>
    </submittedName>
</protein>
<dbReference type="InterPro" id="IPR045180">
    <property type="entry name" value="La_dom_prot"/>
</dbReference>
<dbReference type="Proteomes" id="UP000770015">
    <property type="component" value="Unassembled WGS sequence"/>
</dbReference>
<feature type="compositionally biased region" description="Polar residues" evidence="3">
    <location>
        <begin position="23"/>
        <end position="35"/>
    </location>
</feature>
<evidence type="ECO:0000313" key="5">
    <source>
        <dbReference type="EMBL" id="KAH6685230.1"/>
    </source>
</evidence>
<feature type="region of interest" description="Disordered" evidence="3">
    <location>
        <begin position="185"/>
        <end position="542"/>
    </location>
</feature>
<dbReference type="PANTHER" id="PTHR22792:SF132">
    <property type="entry name" value="LA-RELATED PROTEIN 1"/>
    <property type="match status" value="1"/>
</dbReference>
<dbReference type="PROSITE" id="PS50961">
    <property type="entry name" value="HTH_LA"/>
    <property type="match status" value="1"/>
</dbReference>
<comment type="caution">
    <text evidence="5">The sequence shown here is derived from an EMBL/GenBank/DDBJ whole genome shotgun (WGS) entry which is preliminary data.</text>
</comment>
<dbReference type="InterPro" id="IPR036388">
    <property type="entry name" value="WH-like_DNA-bd_sf"/>
</dbReference>
<organism evidence="5 6">
    <name type="scientific">Plectosphaerella plurivora</name>
    <dbReference type="NCBI Taxonomy" id="936078"/>
    <lineage>
        <taxon>Eukaryota</taxon>
        <taxon>Fungi</taxon>
        <taxon>Dikarya</taxon>
        <taxon>Ascomycota</taxon>
        <taxon>Pezizomycotina</taxon>
        <taxon>Sordariomycetes</taxon>
        <taxon>Hypocreomycetidae</taxon>
        <taxon>Glomerellales</taxon>
        <taxon>Plectosphaerellaceae</taxon>
        <taxon>Plectosphaerella</taxon>
    </lineage>
</organism>
<feature type="compositionally biased region" description="Gly residues" evidence="3">
    <location>
        <begin position="329"/>
        <end position="339"/>
    </location>
</feature>
<feature type="compositionally biased region" description="Polar residues" evidence="3">
    <location>
        <begin position="219"/>
        <end position="235"/>
    </location>
</feature>
<evidence type="ECO:0000256" key="3">
    <source>
        <dbReference type="SAM" id="MobiDB-lite"/>
    </source>
</evidence>
<feature type="compositionally biased region" description="Basic and acidic residues" evidence="3">
    <location>
        <begin position="373"/>
        <end position="384"/>
    </location>
</feature>
<feature type="compositionally biased region" description="Polar residues" evidence="3">
    <location>
        <begin position="387"/>
        <end position="402"/>
    </location>
</feature>
<accession>A0A9P8VAP0</accession>
<feature type="region of interest" description="Disordered" evidence="3">
    <location>
        <begin position="709"/>
        <end position="769"/>
    </location>
</feature>
<evidence type="ECO:0000313" key="6">
    <source>
        <dbReference type="Proteomes" id="UP000770015"/>
    </source>
</evidence>
<dbReference type="EMBL" id="JAGSXJ010000015">
    <property type="protein sequence ID" value="KAH6685230.1"/>
    <property type="molecule type" value="Genomic_DNA"/>
</dbReference>
<dbReference type="CDD" id="cd07323">
    <property type="entry name" value="LAM"/>
    <property type="match status" value="1"/>
</dbReference>
<feature type="compositionally biased region" description="Polar residues" evidence="3">
    <location>
        <begin position="88"/>
        <end position="98"/>
    </location>
</feature>
<dbReference type="InterPro" id="IPR036390">
    <property type="entry name" value="WH_DNA-bd_sf"/>
</dbReference>
<dbReference type="GO" id="GO:0005829">
    <property type="term" value="C:cytosol"/>
    <property type="evidence" value="ECO:0007669"/>
    <property type="project" value="TreeGrafter"/>
</dbReference>
<dbReference type="PANTHER" id="PTHR22792">
    <property type="entry name" value="LUPUS LA PROTEIN-RELATED"/>
    <property type="match status" value="1"/>
</dbReference>
<dbReference type="AlphaFoldDB" id="A0A9P8VAP0"/>
<feature type="compositionally biased region" description="Basic and acidic residues" evidence="3">
    <location>
        <begin position="279"/>
        <end position="294"/>
    </location>
</feature>
<dbReference type="GO" id="GO:0010494">
    <property type="term" value="C:cytoplasmic stress granule"/>
    <property type="evidence" value="ECO:0007669"/>
    <property type="project" value="TreeGrafter"/>
</dbReference>
<feature type="compositionally biased region" description="Low complexity" evidence="3">
    <location>
        <begin position="188"/>
        <end position="209"/>
    </location>
</feature>
<proteinExistence type="predicted"/>
<gene>
    <name evidence="5" type="ORF">F5X68DRAFT_18349</name>
</gene>
<dbReference type="SMART" id="SM00715">
    <property type="entry name" value="LA"/>
    <property type="match status" value="1"/>
</dbReference>
<evidence type="ECO:0000256" key="1">
    <source>
        <dbReference type="ARBA" id="ARBA00022884"/>
    </source>
</evidence>
<evidence type="ECO:0000259" key="4">
    <source>
        <dbReference type="PROSITE" id="PS50961"/>
    </source>
</evidence>
<dbReference type="SUPFAM" id="SSF46785">
    <property type="entry name" value="Winged helix' DNA-binding domain"/>
    <property type="match status" value="1"/>
</dbReference>
<dbReference type="GO" id="GO:0003723">
    <property type="term" value="F:RNA binding"/>
    <property type="evidence" value="ECO:0007669"/>
    <property type="project" value="UniProtKB-UniRule"/>
</dbReference>
<name>A0A9P8VAP0_9PEZI</name>
<feature type="compositionally biased region" description="Polar residues" evidence="3">
    <location>
        <begin position="714"/>
        <end position="726"/>
    </location>
</feature>
<feature type="domain" description="HTH La-type RNA-binding" evidence="4">
    <location>
        <begin position="563"/>
        <end position="655"/>
    </location>
</feature>
<dbReference type="InterPro" id="IPR006630">
    <property type="entry name" value="La_HTH"/>
</dbReference>
<reference evidence="5" key="1">
    <citation type="journal article" date="2021" name="Nat. Commun.">
        <title>Genetic determinants of endophytism in the Arabidopsis root mycobiome.</title>
        <authorList>
            <person name="Mesny F."/>
            <person name="Miyauchi S."/>
            <person name="Thiergart T."/>
            <person name="Pickel B."/>
            <person name="Atanasova L."/>
            <person name="Karlsson M."/>
            <person name="Huettel B."/>
            <person name="Barry K.W."/>
            <person name="Haridas S."/>
            <person name="Chen C."/>
            <person name="Bauer D."/>
            <person name="Andreopoulos W."/>
            <person name="Pangilinan J."/>
            <person name="LaButti K."/>
            <person name="Riley R."/>
            <person name="Lipzen A."/>
            <person name="Clum A."/>
            <person name="Drula E."/>
            <person name="Henrissat B."/>
            <person name="Kohler A."/>
            <person name="Grigoriev I.V."/>
            <person name="Martin F.M."/>
            <person name="Hacquard S."/>
        </authorList>
    </citation>
    <scope>NUCLEOTIDE SEQUENCE</scope>
    <source>
        <strain evidence="5">MPI-SDFR-AT-0117</strain>
    </source>
</reference>
<dbReference type="Pfam" id="PF05383">
    <property type="entry name" value="La"/>
    <property type="match status" value="1"/>
</dbReference>
<feature type="region of interest" description="Disordered" evidence="3">
    <location>
        <begin position="1"/>
        <end position="171"/>
    </location>
</feature>
<sequence>MATFSYAQAAKGQVAPAPANAPGTPSSPAVNGQSTDSEDAHTTSDGPQIAPAVTKGDVSDLKAPTESTDATVQLPEVASPSDGPAPADTQSSSVSLNGSRREDDDTTTEASTRQSDKGAPRSPSSSTRATDDTDAKKSQRKPRKGKNGETPEKKGKEAEKEEAKEEAKVELFEAPIPSVNIWAQRQEAQAAKGKAPAATRAETAAPAVADAEKKKNKPETVTPSSVQYNTATTNGARPPKSDGDANARRTAPRGSRVADKAGALPPVGDSASWPTPETAIKEAKPSEKTDKIELQDENGANKTRRREWERIDFVPTVNWETPIPATRGSRGGRTGPGTRGGRDPAARTGQNGVPAQTAEKSAEPMNTAAKVNGEQRERTREGGAHRANSQPPVAGKTPSTDAPRNEQKKAGPAKSGKPRDNGAVSSNEPSATRGEGRGERGRGGFHRGRGGGHAAGNSSAHGQNFVPSGGAFPPQAGGPRGNHYMSPPLAQGSNAFQGYGATQGRGGGRGNNRGQPGFSGRGNGHNGGSGRPRPISTHNNYSQQFPWDPAYAGMPMTAPPYPQQINYEVKALLTQQVEYYFSLDNLCKDDYLRTFMDSQGFVPLSLVRSFQRVSKLCGDNLALLRAACADMTLVDLCMSPDGIERLRSRQHPVAFVLPLERRQESARNPGPESYYICNLDQYHNQMAMGMMGVPYGAPAPYMNGGGFDDGSAHMNGSQSSDGNGQLSAAVPEFQPGALNGSAEDKLDATEQPLTNGTQPESLKSETLQS</sequence>
<dbReference type="GO" id="GO:0045727">
    <property type="term" value="P:positive regulation of translation"/>
    <property type="evidence" value="ECO:0007669"/>
    <property type="project" value="TreeGrafter"/>
</dbReference>
<feature type="compositionally biased region" description="Polar residues" evidence="3">
    <location>
        <begin position="751"/>
        <end position="769"/>
    </location>
</feature>
<feature type="compositionally biased region" description="Basic and acidic residues" evidence="3">
    <location>
        <begin position="146"/>
        <end position="171"/>
    </location>
</feature>
<keyword evidence="1 2" id="KW-0694">RNA-binding</keyword>
<keyword evidence="6" id="KW-1185">Reference proteome</keyword>
<feature type="compositionally biased region" description="Gly residues" evidence="3">
    <location>
        <begin position="501"/>
        <end position="530"/>
    </location>
</feature>
<dbReference type="Gene3D" id="1.10.10.10">
    <property type="entry name" value="Winged helix-like DNA-binding domain superfamily/Winged helix DNA-binding domain"/>
    <property type="match status" value="1"/>
</dbReference>
<feature type="compositionally biased region" description="Polar residues" evidence="3">
    <location>
        <begin position="457"/>
        <end position="466"/>
    </location>
</feature>
<evidence type="ECO:0000256" key="2">
    <source>
        <dbReference type="PROSITE-ProRule" id="PRU00332"/>
    </source>
</evidence>
<dbReference type="OrthoDB" id="340227at2759"/>